<organism evidence="3 4">
    <name type="scientific">Mycolicibacterium sarraceniae</name>
    <dbReference type="NCBI Taxonomy" id="1534348"/>
    <lineage>
        <taxon>Bacteria</taxon>
        <taxon>Bacillati</taxon>
        <taxon>Actinomycetota</taxon>
        <taxon>Actinomycetes</taxon>
        <taxon>Mycobacteriales</taxon>
        <taxon>Mycobacteriaceae</taxon>
        <taxon>Mycolicibacterium</taxon>
    </lineage>
</organism>
<accession>A0A7I7SU90</accession>
<feature type="signal peptide" evidence="2">
    <location>
        <begin position="1"/>
        <end position="22"/>
    </location>
</feature>
<keyword evidence="2" id="KW-0732">Signal</keyword>
<evidence type="ECO:0000313" key="3">
    <source>
        <dbReference type="EMBL" id="BBY59625.1"/>
    </source>
</evidence>
<name>A0A7I7SU90_9MYCO</name>
<feature type="region of interest" description="Disordered" evidence="1">
    <location>
        <begin position="91"/>
        <end position="110"/>
    </location>
</feature>
<dbReference type="AlphaFoldDB" id="A0A7I7SU90"/>
<feature type="region of interest" description="Disordered" evidence="1">
    <location>
        <begin position="36"/>
        <end position="55"/>
    </location>
</feature>
<reference evidence="3 4" key="1">
    <citation type="journal article" date="2019" name="Emerg. Microbes Infect.">
        <title>Comprehensive subspecies identification of 175 nontuberculous mycobacteria species based on 7547 genomic profiles.</title>
        <authorList>
            <person name="Matsumoto Y."/>
            <person name="Kinjo T."/>
            <person name="Motooka D."/>
            <person name="Nabeya D."/>
            <person name="Jung N."/>
            <person name="Uechi K."/>
            <person name="Horii T."/>
            <person name="Iida T."/>
            <person name="Fujita J."/>
            <person name="Nakamura S."/>
        </authorList>
    </citation>
    <scope>NUCLEOTIDE SEQUENCE [LARGE SCALE GENOMIC DNA]</scope>
    <source>
        <strain evidence="3 4">JCM 30395</strain>
    </source>
</reference>
<evidence type="ECO:0000313" key="4">
    <source>
        <dbReference type="Proteomes" id="UP000466445"/>
    </source>
</evidence>
<evidence type="ECO:0000256" key="2">
    <source>
        <dbReference type="SAM" id="SignalP"/>
    </source>
</evidence>
<proteinExistence type="predicted"/>
<dbReference type="Proteomes" id="UP000466445">
    <property type="component" value="Chromosome"/>
</dbReference>
<dbReference type="KEGG" id="msar:MSAR_27610"/>
<keyword evidence="4" id="KW-1185">Reference proteome</keyword>
<sequence length="141" mass="13414">MPSWFSSGMSGAVMLPPGMVLAAGAAGAGAPAIGETGNVAGAPPIGETGSVDDGAPVRPDAPDSAVAAVWSSAAALAGFVAICCSMLSPGTPGTAGETPGSAAADGLSASATEHSPAAPITLAANSFDLRDMVIPILRVQV</sequence>
<dbReference type="EMBL" id="AP022595">
    <property type="protein sequence ID" value="BBY59625.1"/>
    <property type="molecule type" value="Genomic_DNA"/>
</dbReference>
<gene>
    <name evidence="3" type="ORF">MSAR_27610</name>
</gene>
<feature type="chain" id="PRO_5029664843" evidence="2">
    <location>
        <begin position="23"/>
        <end position="141"/>
    </location>
</feature>
<evidence type="ECO:0000256" key="1">
    <source>
        <dbReference type="SAM" id="MobiDB-lite"/>
    </source>
</evidence>
<protein>
    <submittedName>
        <fullName evidence="3">Uncharacterized protein</fullName>
    </submittedName>
</protein>